<dbReference type="PROSITE" id="PS51257">
    <property type="entry name" value="PROKAR_LIPOPROTEIN"/>
    <property type="match status" value="1"/>
</dbReference>
<dbReference type="Gene3D" id="1.10.287.470">
    <property type="entry name" value="Helix hairpin bin"/>
    <property type="match status" value="1"/>
</dbReference>
<dbReference type="SUPFAM" id="SSF111369">
    <property type="entry name" value="HlyD-like secretion proteins"/>
    <property type="match status" value="1"/>
</dbReference>
<dbReference type="STRING" id="318161.Sden_1511"/>
<feature type="domain" description="Multidrug resistance protein MdtA-like barrel-sandwich hybrid" evidence="3">
    <location>
        <begin position="65"/>
        <end position="186"/>
    </location>
</feature>
<dbReference type="PANTHER" id="PTHR30469">
    <property type="entry name" value="MULTIDRUG RESISTANCE PROTEIN MDTA"/>
    <property type="match status" value="1"/>
</dbReference>
<gene>
    <name evidence="4" type="ordered locus">Sden_1511</name>
</gene>
<dbReference type="eggNOG" id="COG0845">
    <property type="taxonomic scope" value="Bacteria"/>
</dbReference>
<evidence type="ECO:0000313" key="4">
    <source>
        <dbReference type="EMBL" id="ABE54796.1"/>
    </source>
</evidence>
<evidence type="ECO:0000256" key="2">
    <source>
        <dbReference type="SAM" id="Coils"/>
    </source>
</evidence>
<keyword evidence="2" id="KW-0175">Coiled coil</keyword>
<reference evidence="4 5" key="1">
    <citation type="submission" date="2006-03" db="EMBL/GenBank/DDBJ databases">
        <title>Complete sequence of Shewanella denitrificans OS217.</title>
        <authorList>
            <consortium name="US DOE Joint Genome Institute"/>
            <person name="Copeland A."/>
            <person name="Lucas S."/>
            <person name="Lapidus A."/>
            <person name="Barry K."/>
            <person name="Detter J.C."/>
            <person name="Glavina del Rio T."/>
            <person name="Hammon N."/>
            <person name="Israni S."/>
            <person name="Dalin E."/>
            <person name="Tice H."/>
            <person name="Pitluck S."/>
            <person name="Brettin T."/>
            <person name="Bruce D."/>
            <person name="Han C."/>
            <person name="Tapia R."/>
            <person name="Gilna P."/>
            <person name="Kiss H."/>
            <person name="Schmutz J."/>
            <person name="Larimer F."/>
            <person name="Land M."/>
            <person name="Hauser L."/>
            <person name="Kyrpides N."/>
            <person name="Lykidis A."/>
            <person name="Richardson P."/>
        </authorList>
    </citation>
    <scope>NUCLEOTIDE SEQUENCE [LARGE SCALE GENOMIC DNA]</scope>
    <source>
        <strain evidence="5">OS217 / ATCC BAA-1090 / DSM 15013</strain>
    </source>
</reference>
<evidence type="ECO:0000259" key="3">
    <source>
        <dbReference type="Pfam" id="PF25917"/>
    </source>
</evidence>
<protein>
    <submittedName>
        <fullName evidence="4">Secretion protein HlyD</fullName>
    </submittedName>
</protein>
<dbReference type="Gene3D" id="2.40.30.170">
    <property type="match status" value="1"/>
</dbReference>
<organism evidence="4 5">
    <name type="scientific">Shewanella denitrificans (strain OS217 / ATCC BAA-1090 / DSM 15013)</name>
    <dbReference type="NCBI Taxonomy" id="318161"/>
    <lineage>
        <taxon>Bacteria</taxon>
        <taxon>Pseudomonadati</taxon>
        <taxon>Pseudomonadota</taxon>
        <taxon>Gammaproteobacteria</taxon>
        <taxon>Alteromonadales</taxon>
        <taxon>Shewanellaceae</taxon>
        <taxon>Shewanella</taxon>
    </lineage>
</organism>
<dbReference type="AlphaFoldDB" id="Q12P30"/>
<keyword evidence="5" id="KW-1185">Reference proteome</keyword>
<dbReference type="Pfam" id="PF25917">
    <property type="entry name" value="BSH_RND"/>
    <property type="match status" value="1"/>
</dbReference>
<dbReference type="RefSeq" id="WP_011495954.1">
    <property type="nucleotide sequence ID" value="NC_007954.1"/>
</dbReference>
<evidence type="ECO:0000313" key="5">
    <source>
        <dbReference type="Proteomes" id="UP000001982"/>
    </source>
</evidence>
<evidence type="ECO:0000256" key="1">
    <source>
        <dbReference type="ARBA" id="ARBA00009477"/>
    </source>
</evidence>
<accession>Q12P30</accession>
<dbReference type="Gene3D" id="2.40.50.100">
    <property type="match status" value="1"/>
</dbReference>
<dbReference type="HOGENOM" id="CLU_018816_1_0_6"/>
<name>Q12P30_SHEDO</name>
<dbReference type="Proteomes" id="UP000001982">
    <property type="component" value="Chromosome"/>
</dbReference>
<sequence length="357" mass="39353">MPVTKIRSGFRLISLISLIALLGGCEKAQSDTLVDASTPVKLMEIPQLKHSKTHQFVAQVSASKQAQLAFQVPGEIALLDVRMGQKIEQGQLLAKLDQQDYLLALAAMQANFELQQARLKRARQLFEKHLVSEDSLDQTQTAYTEAKLNLQQAQTDLSYTELHAPFPGGISITHAKTYQFVDAKQAVVSMLNNQNFDIDFNLPVHLTSELDIDSLKQSSLKVRLSRFDNVLLPASFKEISTKPDVDTNSYKVTLTISRPANLNILSGMSGTVHIVQTLAKQQDLFLPLGAIYSQEKALAQVWRMNETNQLLEPVTVVLDADNRVVSGLTPGDNIVIAGAKNLNAGQKVRPWVKEGGI</sequence>
<dbReference type="KEGG" id="sdn:Sden_1511"/>
<dbReference type="EMBL" id="CP000302">
    <property type="protein sequence ID" value="ABE54796.1"/>
    <property type="molecule type" value="Genomic_DNA"/>
</dbReference>
<dbReference type="Gene3D" id="2.40.420.20">
    <property type="match status" value="1"/>
</dbReference>
<comment type="similarity">
    <text evidence="1">Belongs to the membrane fusion protein (MFP) (TC 8.A.1) family.</text>
</comment>
<dbReference type="InterPro" id="IPR006143">
    <property type="entry name" value="RND_pump_MFP"/>
</dbReference>
<dbReference type="InterPro" id="IPR058625">
    <property type="entry name" value="MdtA-like_BSH"/>
</dbReference>
<dbReference type="GO" id="GO:1990281">
    <property type="term" value="C:efflux pump complex"/>
    <property type="evidence" value="ECO:0007669"/>
    <property type="project" value="TreeGrafter"/>
</dbReference>
<dbReference type="PANTHER" id="PTHR30469:SF20">
    <property type="entry name" value="EFFLUX RND TRANSPORTER PERIPLASMIC ADAPTOR SUBUNIT"/>
    <property type="match status" value="1"/>
</dbReference>
<proteinExistence type="inferred from homology"/>
<dbReference type="NCBIfam" id="TIGR01730">
    <property type="entry name" value="RND_mfp"/>
    <property type="match status" value="1"/>
</dbReference>
<dbReference type="GO" id="GO:0015562">
    <property type="term" value="F:efflux transmembrane transporter activity"/>
    <property type="evidence" value="ECO:0007669"/>
    <property type="project" value="TreeGrafter"/>
</dbReference>
<feature type="coiled-coil region" evidence="2">
    <location>
        <begin position="105"/>
        <end position="156"/>
    </location>
</feature>